<evidence type="ECO:0000256" key="1">
    <source>
        <dbReference type="ARBA" id="ARBA00012840"/>
    </source>
</evidence>
<keyword evidence="2" id="KW-0436">Ligase</keyword>
<feature type="non-terminal residue" evidence="8">
    <location>
        <position position="1"/>
    </location>
</feature>
<reference evidence="8" key="2">
    <citation type="journal article" date="2014" name="ISME J.">
        <title>Microbial stratification in low pH oxic and suboxic macroscopic growths along an acid mine drainage.</title>
        <authorList>
            <person name="Mendez-Garcia C."/>
            <person name="Mesa V."/>
            <person name="Sprenger R.R."/>
            <person name="Richter M."/>
            <person name="Diez M.S."/>
            <person name="Solano J."/>
            <person name="Bargiela R."/>
            <person name="Golyshina O.V."/>
            <person name="Manteca A."/>
            <person name="Ramos J.L."/>
            <person name="Gallego J.R."/>
            <person name="Llorente I."/>
            <person name="Martins Dos Santos V.A."/>
            <person name="Jensen O.N."/>
            <person name="Pelaez A.I."/>
            <person name="Sanchez J."/>
            <person name="Ferrer M."/>
        </authorList>
    </citation>
    <scope>NUCLEOTIDE SEQUENCE</scope>
</reference>
<dbReference type="PROSITE" id="PS50862">
    <property type="entry name" value="AA_TRNA_LIGASE_II"/>
    <property type="match status" value="1"/>
</dbReference>
<dbReference type="Gene3D" id="3.30.930.10">
    <property type="entry name" value="Bira Bifunctional Protein, Domain 2"/>
    <property type="match status" value="1"/>
</dbReference>
<evidence type="ECO:0000256" key="5">
    <source>
        <dbReference type="ARBA" id="ARBA00023146"/>
    </source>
</evidence>
<dbReference type="GO" id="GO:0005524">
    <property type="term" value="F:ATP binding"/>
    <property type="evidence" value="ECO:0007669"/>
    <property type="project" value="UniProtKB-KW"/>
</dbReference>
<dbReference type="AlphaFoldDB" id="T1BFR4"/>
<dbReference type="InterPro" id="IPR006195">
    <property type="entry name" value="aa-tRNA-synth_II"/>
</dbReference>
<dbReference type="InterPro" id="IPR002317">
    <property type="entry name" value="Ser-tRNA-ligase_type_1"/>
</dbReference>
<dbReference type="GO" id="GO:0004828">
    <property type="term" value="F:serine-tRNA ligase activity"/>
    <property type="evidence" value="ECO:0007669"/>
    <property type="project" value="UniProtKB-EC"/>
</dbReference>
<organism evidence="8">
    <name type="scientific">mine drainage metagenome</name>
    <dbReference type="NCBI Taxonomy" id="410659"/>
    <lineage>
        <taxon>unclassified sequences</taxon>
        <taxon>metagenomes</taxon>
        <taxon>ecological metagenomes</taxon>
    </lineage>
</organism>
<keyword evidence="3" id="KW-0547">Nucleotide-binding</keyword>
<dbReference type="EMBL" id="AUZZ01000593">
    <property type="protein sequence ID" value="EQD67413.1"/>
    <property type="molecule type" value="Genomic_DNA"/>
</dbReference>
<feature type="domain" description="Aminoacyl-transfer RNA synthetases class-II family profile" evidence="7">
    <location>
        <begin position="1"/>
        <end position="151"/>
    </location>
</feature>
<proteinExistence type="predicted"/>
<accession>T1BFR4</accession>
<evidence type="ECO:0000256" key="3">
    <source>
        <dbReference type="ARBA" id="ARBA00022741"/>
    </source>
</evidence>
<name>T1BFR4_9ZZZZ</name>
<sequence>REAGAHGKDTKGIFRVHQFDKVEQFVFTKEDDSWEMFEELRQNEEEIMQKLGIPYHVVNICTGDIGVVAAKKYDIEGWFPNQGRYRELTSCSNCTDWQSMRLDIKYDDKGERHYVHTLNATGISVERTLAVIAENYVNSAGTIDVPDVLVPYMGKERIGRT</sequence>
<keyword evidence="5 8" id="KW-0030">Aminoacyl-tRNA synthetase</keyword>
<dbReference type="InterPro" id="IPR045864">
    <property type="entry name" value="aa-tRNA-synth_II/BPL/LPL"/>
</dbReference>
<dbReference type="GO" id="GO:0006434">
    <property type="term" value="P:seryl-tRNA aminoacylation"/>
    <property type="evidence" value="ECO:0007669"/>
    <property type="project" value="InterPro"/>
</dbReference>
<dbReference type="EC" id="6.1.1.11" evidence="1"/>
<reference evidence="8" key="1">
    <citation type="submission" date="2013-08" db="EMBL/GenBank/DDBJ databases">
        <authorList>
            <person name="Mendez C."/>
            <person name="Richter M."/>
            <person name="Ferrer M."/>
            <person name="Sanchez J."/>
        </authorList>
    </citation>
    <scope>NUCLEOTIDE SEQUENCE</scope>
</reference>
<dbReference type="PRINTS" id="PR00981">
    <property type="entry name" value="TRNASYNTHSER"/>
</dbReference>
<dbReference type="InterPro" id="IPR002314">
    <property type="entry name" value="aa-tRNA-synt_IIb"/>
</dbReference>
<keyword evidence="4" id="KW-0067">ATP-binding</keyword>
<protein>
    <recommendedName>
        <fullName evidence="1">serine--tRNA ligase</fullName>
        <ecNumber evidence="1">6.1.1.11</ecNumber>
    </recommendedName>
    <alternativeName>
        <fullName evidence="6">Seryl-tRNA synthetase</fullName>
    </alternativeName>
</protein>
<evidence type="ECO:0000259" key="7">
    <source>
        <dbReference type="PROSITE" id="PS50862"/>
    </source>
</evidence>
<evidence type="ECO:0000256" key="6">
    <source>
        <dbReference type="ARBA" id="ARBA00031113"/>
    </source>
</evidence>
<comment type="caution">
    <text evidence="8">The sequence shown here is derived from an EMBL/GenBank/DDBJ whole genome shotgun (WGS) entry which is preliminary data.</text>
</comment>
<evidence type="ECO:0000313" key="8">
    <source>
        <dbReference type="EMBL" id="EQD67413.1"/>
    </source>
</evidence>
<dbReference type="SUPFAM" id="SSF55681">
    <property type="entry name" value="Class II aaRS and biotin synthetases"/>
    <property type="match status" value="1"/>
</dbReference>
<dbReference type="Pfam" id="PF00587">
    <property type="entry name" value="tRNA-synt_2b"/>
    <property type="match status" value="1"/>
</dbReference>
<evidence type="ECO:0000256" key="2">
    <source>
        <dbReference type="ARBA" id="ARBA00022598"/>
    </source>
</evidence>
<gene>
    <name evidence="8" type="ORF">B2A_00770</name>
</gene>
<dbReference type="PANTHER" id="PTHR11778">
    <property type="entry name" value="SERYL-TRNA SYNTHETASE"/>
    <property type="match status" value="1"/>
</dbReference>
<evidence type="ECO:0000256" key="4">
    <source>
        <dbReference type="ARBA" id="ARBA00022840"/>
    </source>
</evidence>